<dbReference type="GO" id="GO:0051301">
    <property type="term" value="P:cell division"/>
    <property type="evidence" value="ECO:0007669"/>
    <property type="project" value="InterPro"/>
</dbReference>
<dbReference type="NCBIfam" id="TIGR01968">
    <property type="entry name" value="minD_bact"/>
    <property type="match status" value="1"/>
</dbReference>
<dbReference type="InterPro" id="IPR036707">
    <property type="entry name" value="MinE_sf"/>
</dbReference>
<dbReference type="GO" id="GO:0051782">
    <property type="term" value="P:negative regulation of cell division"/>
    <property type="evidence" value="ECO:0007669"/>
    <property type="project" value="TreeGrafter"/>
</dbReference>
<dbReference type="GO" id="GO:0009898">
    <property type="term" value="C:cytoplasmic side of plasma membrane"/>
    <property type="evidence" value="ECO:0007669"/>
    <property type="project" value="TreeGrafter"/>
</dbReference>
<comment type="caution">
    <text evidence="5">The sequence shown here is derived from an EMBL/GenBank/DDBJ whole genome shotgun (WGS) entry which is preliminary data.</text>
</comment>
<dbReference type="PANTHER" id="PTHR43384">
    <property type="entry name" value="SEPTUM SITE-DETERMINING PROTEIN MIND HOMOLOG, CHLOROPLASTIC-RELATED"/>
    <property type="match status" value="1"/>
</dbReference>
<evidence type="ECO:0000256" key="2">
    <source>
        <dbReference type="ARBA" id="ARBA00010257"/>
    </source>
</evidence>
<dbReference type="NCBIfam" id="NF001422">
    <property type="entry name" value="PRK00296.1"/>
    <property type="match status" value="1"/>
</dbReference>
<dbReference type="InterPro" id="IPR010223">
    <property type="entry name" value="MinD"/>
</dbReference>
<dbReference type="GO" id="GO:0016887">
    <property type="term" value="F:ATP hydrolysis activity"/>
    <property type="evidence" value="ECO:0007669"/>
    <property type="project" value="InterPro"/>
</dbReference>
<dbReference type="Gene3D" id="3.40.50.300">
    <property type="entry name" value="P-loop containing nucleotide triphosphate hydrolases"/>
    <property type="match status" value="1"/>
</dbReference>
<dbReference type="FunFam" id="3.30.1070.10:FF:000001">
    <property type="entry name" value="Cell division topological specificity factor"/>
    <property type="match status" value="1"/>
</dbReference>
<comment type="similarity">
    <text evidence="1">Belongs to the MinE family.</text>
</comment>
<dbReference type="Pfam" id="PF03776">
    <property type="entry name" value="MinE"/>
    <property type="match status" value="1"/>
</dbReference>
<dbReference type="GO" id="GO:0042802">
    <property type="term" value="F:identical protein binding"/>
    <property type="evidence" value="ECO:0007669"/>
    <property type="project" value="UniProtKB-ARBA"/>
</dbReference>
<dbReference type="EMBL" id="AUZX01010775">
    <property type="protein sequence ID" value="EQD46280.1"/>
    <property type="molecule type" value="Genomic_DNA"/>
</dbReference>
<dbReference type="NCBIfam" id="TIGR01215">
    <property type="entry name" value="minE"/>
    <property type="match status" value="1"/>
</dbReference>
<dbReference type="GO" id="GO:0032955">
    <property type="term" value="P:regulation of division septum assembly"/>
    <property type="evidence" value="ECO:0007669"/>
    <property type="project" value="InterPro"/>
</dbReference>
<reference evidence="5" key="1">
    <citation type="submission" date="2013-08" db="EMBL/GenBank/DDBJ databases">
        <authorList>
            <person name="Mendez C."/>
            <person name="Richter M."/>
            <person name="Ferrer M."/>
            <person name="Sanchez J."/>
        </authorList>
    </citation>
    <scope>NUCLEOTIDE SEQUENCE</scope>
</reference>
<dbReference type="AlphaFoldDB" id="T1AW13"/>
<protein>
    <submittedName>
        <fullName evidence="5">Septum site-determining protein MinD</fullName>
    </submittedName>
</protein>
<dbReference type="InterPro" id="IPR005527">
    <property type="entry name" value="MinE"/>
</dbReference>
<keyword evidence="4" id="KW-0067">ATP-binding</keyword>
<dbReference type="SUPFAM" id="SSF55229">
    <property type="entry name" value="Cell division protein MinE topological specificity domain"/>
    <property type="match status" value="1"/>
</dbReference>
<accession>T1AW13</accession>
<dbReference type="HAMAP" id="MF_00262">
    <property type="entry name" value="MinE"/>
    <property type="match status" value="1"/>
</dbReference>
<keyword evidence="3" id="KW-0547">Nucleotide-binding</keyword>
<sequence length="321" mass="35160">VGLRNLDLIMGCERRVVYDFVNVIHQEATLKQSLIRDKRHDNLYVLAASQTRDKEALTQDGVGRVLDELKTDGFDYIVCDSPAGIEKGAFLAMYFADRALVVVNPEVSSVRDSDRILGLLSSKTRHAESGKGGVPAHLLLTRYNPERVGSGQMLSIGDVEEVLGLPVLGVIPEHDSVLSASNQGVPVILERLPKPARLTSMPSRGCSARSARCASPRRRRKACSSACSGAEAMGILDFLKARPKNTANIAKERLRIIVSQERSSRGSPDYLPLLRTELLAVIRKYVHVELDAINIQVERDGEHEVLELSVALPEHKPGATT</sequence>
<comment type="similarity">
    <text evidence="2">Belongs to the ParA family. MinD subfamily.</text>
</comment>
<proteinExistence type="inferred from homology"/>
<gene>
    <name evidence="5" type="ORF">B1A_14672</name>
</gene>
<dbReference type="CDD" id="cd02036">
    <property type="entry name" value="MinD"/>
    <property type="match status" value="1"/>
</dbReference>
<dbReference type="InterPro" id="IPR027417">
    <property type="entry name" value="P-loop_NTPase"/>
</dbReference>
<reference evidence="5" key="2">
    <citation type="journal article" date="2014" name="ISME J.">
        <title>Microbial stratification in low pH oxic and suboxic macroscopic growths along an acid mine drainage.</title>
        <authorList>
            <person name="Mendez-Garcia C."/>
            <person name="Mesa V."/>
            <person name="Sprenger R.R."/>
            <person name="Richter M."/>
            <person name="Diez M.S."/>
            <person name="Solano J."/>
            <person name="Bargiela R."/>
            <person name="Golyshina O.V."/>
            <person name="Manteca A."/>
            <person name="Ramos J.L."/>
            <person name="Gallego J.R."/>
            <person name="Llorente I."/>
            <person name="Martins Dos Santos V.A."/>
            <person name="Jensen O.N."/>
            <person name="Pelaez A.I."/>
            <person name="Sanchez J."/>
            <person name="Ferrer M."/>
        </authorList>
    </citation>
    <scope>NUCLEOTIDE SEQUENCE</scope>
</reference>
<evidence type="ECO:0000256" key="4">
    <source>
        <dbReference type="ARBA" id="ARBA00022840"/>
    </source>
</evidence>
<dbReference type="GO" id="GO:0005829">
    <property type="term" value="C:cytosol"/>
    <property type="evidence" value="ECO:0007669"/>
    <property type="project" value="TreeGrafter"/>
</dbReference>
<feature type="non-terminal residue" evidence="5">
    <location>
        <position position="1"/>
    </location>
</feature>
<name>T1AW13_9ZZZZ</name>
<dbReference type="SUPFAM" id="SSF52540">
    <property type="entry name" value="P-loop containing nucleoside triphosphate hydrolases"/>
    <property type="match status" value="1"/>
</dbReference>
<evidence type="ECO:0000313" key="5">
    <source>
        <dbReference type="EMBL" id="EQD46280.1"/>
    </source>
</evidence>
<evidence type="ECO:0000256" key="1">
    <source>
        <dbReference type="ARBA" id="ARBA00008168"/>
    </source>
</evidence>
<evidence type="ECO:0000256" key="3">
    <source>
        <dbReference type="ARBA" id="ARBA00022741"/>
    </source>
</evidence>
<organism evidence="5">
    <name type="scientific">mine drainage metagenome</name>
    <dbReference type="NCBI Taxonomy" id="410659"/>
    <lineage>
        <taxon>unclassified sequences</taxon>
        <taxon>metagenomes</taxon>
        <taxon>ecological metagenomes</taxon>
    </lineage>
</organism>
<dbReference type="PANTHER" id="PTHR43384:SF6">
    <property type="entry name" value="SEPTUM SITE-DETERMINING PROTEIN MIND HOMOLOG, CHLOROPLASTIC"/>
    <property type="match status" value="1"/>
</dbReference>
<dbReference type="Gene3D" id="3.30.1070.10">
    <property type="entry name" value="Cell division topological specificity factor MinE"/>
    <property type="match status" value="1"/>
</dbReference>
<dbReference type="InterPro" id="IPR050625">
    <property type="entry name" value="ParA/MinD_ATPase"/>
</dbReference>
<dbReference type="GO" id="GO:0005524">
    <property type="term" value="F:ATP binding"/>
    <property type="evidence" value="ECO:0007669"/>
    <property type="project" value="UniProtKB-KW"/>
</dbReference>